<evidence type="ECO:0000313" key="2">
    <source>
        <dbReference type="Proteomes" id="UP000041601"/>
    </source>
</evidence>
<protein>
    <submittedName>
        <fullName evidence="1">Uncharacterized protein</fullName>
    </submittedName>
</protein>
<name>A0ABM9S5S3_YEREN</name>
<dbReference type="Proteomes" id="UP000041601">
    <property type="component" value="Unassembled WGS sequence"/>
</dbReference>
<sequence>MDEYYVQFTDDTETVIGSYFCCQQDPNVYPNLGTVFGNDPRYIAYYDSLPAFARDGMPVPIYPTMTIDLDEKK</sequence>
<proteinExistence type="predicted"/>
<comment type="caution">
    <text evidence="1">The sequence shown here is derived from an EMBL/GenBank/DDBJ whole genome shotgun (WGS) entry which is preliminary data.</text>
</comment>
<dbReference type="EMBL" id="CPXJ01000045">
    <property type="protein sequence ID" value="CNE23870.1"/>
    <property type="molecule type" value="Genomic_DNA"/>
</dbReference>
<evidence type="ECO:0000313" key="1">
    <source>
        <dbReference type="EMBL" id="CNE23870.1"/>
    </source>
</evidence>
<accession>A0ABM9S5S3</accession>
<reference evidence="1 2" key="1">
    <citation type="submission" date="2015-03" db="EMBL/GenBank/DDBJ databases">
        <authorList>
            <consortium name="Pathogen Informatics"/>
            <person name="Murphy D."/>
        </authorList>
    </citation>
    <scope>NUCLEOTIDE SEQUENCE [LARGE SCALE GENOMIC DNA]</scope>
    <source>
        <strain evidence="1 2">IP05342</strain>
    </source>
</reference>
<dbReference type="RefSeq" id="WP_154236413.1">
    <property type="nucleotide sequence ID" value="NZ_CPXJ01000045.1"/>
</dbReference>
<organism evidence="1 2">
    <name type="scientific">Yersinia enterocolitica</name>
    <dbReference type="NCBI Taxonomy" id="630"/>
    <lineage>
        <taxon>Bacteria</taxon>
        <taxon>Pseudomonadati</taxon>
        <taxon>Pseudomonadota</taxon>
        <taxon>Gammaproteobacteria</taxon>
        <taxon>Enterobacterales</taxon>
        <taxon>Yersiniaceae</taxon>
        <taxon>Yersinia</taxon>
    </lineage>
</organism>
<keyword evidence="2" id="KW-1185">Reference proteome</keyword>
<gene>
    <name evidence="1" type="ORF">ERS137959_03317</name>
</gene>